<keyword evidence="1" id="KW-1133">Transmembrane helix</keyword>
<name>A0ABR7XGU0_9BACT</name>
<keyword evidence="1" id="KW-0812">Transmembrane</keyword>
<evidence type="ECO:0000313" key="2">
    <source>
        <dbReference type="EMBL" id="MBD1396823.1"/>
    </source>
</evidence>
<feature type="transmembrane region" description="Helical" evidence="1">
    <location>
        <begin position="5"/>
        <end position="21"/>
    </location>
</feature>
<accession>A0ABR7XGU0</accession>
<dbReference type="Proteomes" id="UP000625551">
    <property type="component" value="Unassembled WGS sequence"/>
</dbReference>
<gene>
    <name evidence="2" type="ORF">H9Q13_06565</name>
</gene>
<evidence type="ECO:0000313" key="3">
    <source>
        <dbReference type="Proteomes" id="UP000625551"/>
    </source>
</evidence>
<protein>
    <submittedName>
        <fullName evidence="2">Uncharacterized protein</fullName>
    </submittedName>
</protein>
<sequence length="77" mass="9074">MNRYLYWLATVMPFALLTLYINKADSASLTVPFLLLLVYLPLIFNLRRKYLGMAWSDVLKSFVPFYGAKERYKILFA</sequence>
<keyword evidence="1" id="KW-0472">Membrane</keyword>
<feature type="transmembrane region" description="Helical" evidence="1">
    <location>
        <begin position="27"/>
        <end position="46"/>
    </location>
</feature>
<proteinExistence type="predicted"/>
<dbReference type="EMBL" id="JACXAJ010000002">
    <property type="protein sequence ID" value="MBD1396823.1"/>
    <property type="molecule type" value="Genomic_DNA"/>
</dbReference>
<evidence type="ECO:0000256" key="1">
    <source>
        <dbReference type="SAM" id="Phobius"/>
    </source>
</evidence>
<keyword evidence="3" id="KW-1185">Reference proteome</keyword>
<dbReference type="RefSeq" id="WP_191182969.1">
    <property type="nucleotide sequence ID" value="NZ_JACXAJ010000002.1"/>
</dbReference>
<reference evidence="2 3" key="1">
    <citation type="submission" date="2020-09" db="EMBL/GenBank/DDBJ databases">
        <title>Genome sequencing and assembly of Pontibacter sp.</title>
        <authorList>
            <person name="Chhetri G."/>
        </authorList>
    </citation>
    <scope>NUCLEOTIDE SEQUENCE [LARGE SCALE GENOMIC DNA]</scope>
    <source>
        <strain evidence="2 3">JH31</strain>
    </source>
</reference>
<organism evidence="2 3">
    <name type="scientific">Pontibacter aquaedesilientis</name>
    <dbReference type="NCBI Taxonomy" id="2766980"/>
    <lineage>
        <taxon>Bacteria</taxon>
        <taxon>Pseudomonadati</taxon>
        <taxon>Bacteroidota</taxon>
        <taxon>Cytophagia</taxon>
        <taxon>Cytophagales</taxon>
        <taxon>Hymenobacteraceae</taxon>
        <taxon>Pontibacter</taxon>
    </lineage>
</organism>
<comment type="caution">
    <text evidence="2">The sequence shown here is derived from an EMBL/GenBank/DDBJ whole genome shotgun (WGS) entry which is preliminary data.</text>
</comment>